<accession>A0A1D4I7S5</accession>
<proteinExistence type="predicted"/>
<dbReference type="InterPro" id="IPR005181">
    <property type="entry name" value="SASA"/>
</dbReference>
<dbReference type="InterPro" id="IPR036514">
    <property type="entry name" value="SGNH_hydro_sf"/>
</dbReference>
<feature type="domain" description="Sialate O-acetylesterase" evidence="2">
    <location>
        <begin position="4"/>
        <end position="223"/>
    </location>
</feature>
<dbReference type="AlphaFoldDB" id="A0A1D4I7S5"/>
<dbReference type="EMBL" id="FMPI01000001">
    <property type="protein sequence ID" value="SCS20183.1"/>
    <property type="molecule type" value="Genomic_DNA"/>
</dbReference>
<dbReference type="InterPro" id="IPR052940">
    <property type="entry name" value="Carb_Esterase_6"/>
</dbReference>
<name>A0A1D4I7S5_9STAP</name>
<dbReference type="PANTHER" id="PTHR31988:SF19">
    <property type="entry name" value="9-O-ACETYL-N-ACETYLNEURAMINIC ACID DEACETYLASE-RELATED"/>
    <property type="match status" value="1"/>
</dbReference>
<sequence>MKSILLIGQSNMAGRGYTNEVEPILDERILMLRNGRWQMMEEPIHNDRAVAGIGPAASLAKLWLDAHPNETIGLIPCADGGTSIEDWAPDGVLTRHAISEATFAQETSEIIGILWHQGESDSLNQRYQTYAEKLNTLIHHFRTTLNIPETPFVMGLLPDFLGKTAFGQSAIEYEEINAEIKRVAREQDHCYYVTAQGLTSNPDAIHIDAISQRVFGVRYYAAFSNKANVVNPVAEESQIDTVLYKQEYTKNEQMYKLVSQFSKNEISYETFVNEMRVLQ</sequence>
<evidence type="ECO:0000313" key="6">
    <source>
        <dbReference type="Proteomes" id="UP000095768"/>
    </source>
</evidence>
<dbReference type="SUPFAM" id="SSF52266">
    <property type="entry name" value="SGNH hydrolase"/>
    <property type="match status" value="1"/>
</dbReference>
<evidence type="ECO:0000313" key="3">
    <source>
        <dbReference type="EMBL" id="SCS20183.1"/>
    </source>
</evidence>
<dbReference type="GO" id="GO:0016787">
    <property type="term" value="F:hydrolase activity"/>
    <property type="evidence" value="ECO:0007669"/>
    <property type="project" value="UniProtKB-KW"/>
</dbReference>
<dbReference type="Pfam" id="PF03629">
    <property type="entry name" value="SASA"/>
    <property type="match status" value="1"/>
</dbReference>
<dbReference type="OrthoDB" id="9795554at2"/>
<dbReference type="RefSeq" id="WP_069994202.1">
    <property type="nucleotide sequence ID" value="NZ_FMPG01000001.1"/>
</dbReference>
<organism evidence="4 6">
    <name type="scientific">Staphylococcus caeli</name>
    <dbReference type="NCBI Taxonomy" id="2201815"/>
    <lineage>
        <taxon>Bacteria</taxon>
        <taxon>Bacillati</taxon>
        <taxon>Bacillota</taxon>
        <taxon>Bacilli</taxon>
        <taxon>Bacillales</taxon>
        <taxon>Staphylococcaceae</taxon>
        <taxon>Staphylococcus</taxon>
    </lineage>
</organism>
<evidence type="ECO:0000256" key="1">
    <source>
        <dbReference type="ARBA" id="ARBA00022801"/>
    </source>
</evidence>
<reference evidence="4 6" key="2">
    <citation type="submission" date="2016-09" db="EMBL/GenBank/DDBJ databases">
        <authorList>
            <consortium name="Pathogen Informatics"/>
        </authorList>
    </citation>
    <scope>NUCLEOTIDE SEQUENCE [LARGE SCALE GENOMIC DNA]</scope>
    <source>
        <strain evidence="4 6">82B</strain>
    </source>
</reference>
<dbReference type="EMBL" id="FMPG01000001">
    <property type="protein sequence ID" value="SCS45431.1"/>
    <property type="molecule type" value="Genomic_DNA"/>
</dbReference>
<evidence type="ECO:0000313" key="5">
    <source>
        <dbReference type="Proteomes" id="UP000095412"/>
    </source>
</evidence>
<evidence type="ECO:0000259" key="2">
    <source>
        <dbReference type="Pfam" id="PF03629"/>
    </source>
</evidence>
<keyword evidence="5" id="KW-1185">Reference proteome</keyword>
<dbReference type="PANTHER" id="PTHR31988">
    <property type="entry name" value="ESTERASE, PUTATIVE (DUF303)-RELATED"/>
    <property type="match status" value="1"/>
</dbReference>
<dbReference type="Proteomes" id="UP000095412">
    <property type="component" value="Unassembled WGS sequence"/>
</dbReference>
<protein>
    <submittedName>
        <fullName evidence="4">Domain of uncharacterized function (DUF303)</fullName>
    </submittedName>
</protein>
<dbReference type="Proteomes" id="UP000095768">
    <property type="component" value="Unassembled WGS sequence"/>
</dbReference>
<dbReference type="Gene3D" id="3.40.50.1110">
    <property type="entry name" value="SGNH hydrolase"/>
    <property type="match status" value="1"/>
</dbReference>
<reference evidence="3 5" key="1">
    <citation type="submission" date="2016-09" db="EMBL/GenBank/DDBJ databases">
        <authorList>
            <consortium name="Pathogen Informatics"/>
            <person name="Sun Q."/>
            <person name="Inoue M."/>
        </authorList>
    </citation>
    <scope>NUCLEOTIDE SEQUENCE [LARGE SCALE GENOMIC DNA]</scope>
    <source>
        <strain evidence="3 5">82C</strain>
    </source>
</reference>
<keyword evidence="1" id="KW-0378">Hydrolase</keyword>
<gene>
    <name evidence="4" type="ORF">SAMEA2297795_00578</name>
    <name evidence="3" type="ORF">SAMEA2297796_00047</name>
</gene>
<evidence type="ECO:0000313" key="4">
    <source>
        <dbReference type="EMBL" id="SCS45431.1"/>
    </source>
</evidence>